<protein>
    <submittedName>
        <fullName evidence="1">M23 family metallopeptidase</fullName>
    </submittedName>
</protein>
<accession>A0A5C7B889</accession>
<dbReference type="OrthoDB" id="1188206at2"/>
<evidence type="ECO:0000313" key="2">
    <source>
        <dbReference type="Proteomes" id="UP000321938"/>
    </source>
</evidence>
<dbReference type="SUPFAM" id="SSF51261">
    <property type="entry name" value="Duplicated hybrid motif"/>
    <property type="match status" value="1"/>
</dbReference>
<organism evidence="1 2">
    <name type="scientific">Psychroserpens burtonensis</name>
    <dbReference type="NCBI Taxonomy" id="49278"/>
    <lineage>
        <taxon>Bacteria</taxon>
        <taxon>Pseudomonadati</taxon>
        <taxon>Bacteroidota</taxon>
        <taxon>Flavobacteriia</taxon>
        <taxon>Flavobacteriales</taxon>
        <taxon>Flavobacteriaceae</taxon>
        <taxon>Psychroserpens</taxon>
    </lineage>
</organism>
<dbReference type="STRING" id="1123037.GCA_000425305_01884"/>
<reference evidence="1 2" key="1">
    <citation type="submission" date="2019-08" db="EMBL/GenBank/DDBJ databases">
        <title>Genome of Psychroserpens burtonensis ACAM 167.</title>
        <authorList>
            <person name="Bowman J.P."/>
        </authorList>
    </citation>
    <scope>NUCLEOTIDE SEQUENCE [LARGE SCALE GENOMIC DNA]</scope>
    <source>
        <strain evidence="1 2">ACAM 167</strain>
    </source>
</reference>
<dbReference type="AlphaFoldDB" id="A0A5C7B889"/>
<gene>
    <name evidence="1" type="ORF">ES692_09315</name>
</gene>
<sequence length="87" mass="9949">MWRELFISTIRNYTNHDIHIAILFLVTPNTFIKKGEQIATIGNCDGTYLAHLHLEIRNEIDVEIGAGYSVNITGYLSPTNFINKNRN</sequence>
<comment type="caution">
    <text evidence="1">The sequence shown here is derived from an EMBL/GenBank/DDBJ whole genome shotgun (WGS) entry which is preliminary data.</text>
</comment>
<name>A0A5C7B889_9FLAO</name>
<dbReference type="Gene3D" id="2.70.70.10">
    <property type="entry name" value="Glucose Permease (Domain IIA)"/>
    <property type="match status" value="1"/>
</dbReference>
<keyword evidence="2" id="KW-1185">Reference proteome</keyword>
<evidence type="ECO:0000313" key="1">
    <source>
        <dbReference type="EMBL" id="TXE17465.1"/>
    </source>
</evidence>
<dbReference type="Proteomes" id="UP000321938">
    <property type="component" value="Unassembled WGS sequence"/>
</dbReference>
<proteinExistence type="predicted"/>
<dbReference type="EMBL" id="VOSB01000012">
    <property type="protein sequence ID" value="TXE17465.1"/>
    <property type="molecule type" value="Genomic_DNA"/>
</dbReference>
<dbReference type="InterPro" id="IPR011055">
    <property type="entry name" value="Dup_hybrid_motif"/>
</dbReference>